<accession>A0ABZ0RRA9</accession>
<dbReference type="Proteomes" id="UP001324993">
    <property type="component" value="Chromosome"/>
</dbReference>
<protein>
    <recommendedName>
        <fullName evidence="4">SCP domain-containing protein</fullName>
    </recommendedName>
</protein>
<evidence type="ECO:0000313" key="2">
    <source>
        <dbReference type="EMBL" id="WPJ97432.1"/>
    </source>
</evidence>
<dbReference type="RefSeq" id="WP_319834276.1">
    <property type="nucleotide sequence ID" value="NZ_CP138858.1"/>
</dbReference>
<name>A0ABZ0RRA9_9BACT</name>
<dbReference type="InterPro" id="IPR035940">
    <property type="entry name" value="CAP_sf"/>
</dbReference>
<evidence type="ECO:0000256" key="1">
    <source>
        <dbReference type="SAM" id="SignalP"/>
    </source>
</evidence>
<dbReference type="Gene3D" id="3.40.33.10">
    <property type="entry name" value="CAP"/>
    <property type="match status" value="1"/>
</dbReference>
<proteinExistence type="predicted"/>
<keyword evidence="3" id="KW-1185">Reference proteome</keyword>
<feature type="signal peptide" evidence="1">
    <location>
        <begin position="1"/>
        <end position="30"/>
    </location>
</feature>
<sequence length="425" mass="46948">MRVVVLIKSCFRLGGVGCFLFLFTSLALTAQERAAPPPVFYQPEVPVVTEAPVDLRENELDFSARSQVRSSEQPLDAPSAALFGAGVSHWEEGAENGLTDVSDFSDADYDLIQSERVAKGSYAFHLAHPSFNDNWFELDVDIDVLADTQLFFQSRLQYAASGQIAKVQVSHDGGSSWPDTIYSQAGLSDSGEGVFTLRQVDLGSLYENQQIRIRFYYDYEFGSYYNGSGVHVGWLIDDIQIGGELQKTEWVIGDPTPDEVLYLEFLNRSRADAMAEAARLAALTDLDVTNAYTYFSVNPSDIISQFQTSINNGYFAASAQPLAFNALLMETATKHSQDMYLNQFQGHDSSSNPIAPFQAGDSFGTRLNRVGYSGARARMCIPMRIQWSTGTRALTWTGEILSTPGQLIITQTSWGRACRILRGTV</sequence>
<dbReference type="Gene3D" id="2.60.120.260">
    <property type="entry name" value="Galactose-binding domain-like"/>
    <property type="match status" value="1"/>
</dbReference>
<gene>
    <name evidence="2" type="ORF">SH580_06875</name>
</gene>
<reference evidence="2 3" key="1">
    <citation type="submission" date="2023-11" db="EMBL/GenBank/DDBJ databases">
        <title>Coraliomargarita sp. nov., isolated from marine algae.</title>
        <authorList>
            <person name="Lee J.K."/>
            <person name="Baek J.H."/>
            <person name="Kim J.M."/>
            <person name="Choi D.G."/>
            <person name="Jeon C.O."/>
        </authorList>
    </citation>
    <scope>NUCLEOTIDE SEQUENCE [LARGE SCALE GENOMIC DNA]</scope>
    <source>
        <strain evidence="2 3">J2-16</strain>
    </source>
</reference>
<evidence type="ECO:0008006" key="4">
    <source>
        <dbReference type="Google" id="ProtNLM"/>
    </source>
</evidence>
<dbReference type="EMBL" id="CP138858">
    <property type="protein sequence ID" value="WPJ97432.1"/>
    <property type="molecule type" value="Genomic_DNA"/>
</dbReference>
<evidence type="ECO:0000313" key="3">
    <source>
        <dbReference type="Proteomes" id="UP001324993"/>
    </source>
</evidence>
<keyword evidence="1" id="KW-0732">Signal</keyword>
<feature type="chain" id="PRO_5045506024" description="SCP domain-containing protein" evidence="1">
    <location>
        <begin position="31"/>
        <end position="425"/>
    </location>
</feature>
<organism evidence="2 3">
    <name type="scientific">Coraliomargarita algicola</name>
    <dbReference type="NCBI Taxonomy" id="3092156"/>
    <lineage>
        <taxon>Bacteria</taxon>
        <taxon>Pseudomonadati</taxon>
        <taxon>Verrucomicrobiota</taxon>
        <taxon>Opitutia</taxon>
        <taxon>Puniceicoccales</taxon>
        <taxon>Coraliomargaritaceae</taxon>
        <taxon>Coraliomargarita</taxon>
    </lineage>
</organism>